<dbReference type="RefSeq" id="WP_184199878.1">
    <property type="nucleotide sequence ID" value="NZ_BMOX01000006.1"/>
</dbReference>
<evidence type="ECO:0000256" key="1">
    <source>
        <dbReference type="SAM" id="Phobius"/>
    </source>
</evidence>
<sequence>MSATGRYHYLDVVRATLMLLGLPYHVARIYSAGAPNFLNADVASPMLTLLSDTLHSFRMEAFFSIAGFFSYLILVRGPTGKWLVERLQRVGLPLLVCTVALAPIMTMAVVLGEARLAGETGQDLLAATAARLAAGPGGWFTTSGSSTAC</sequence>
<dbReference type="PANTHER" id="PTHR36927">
    <property type="entry name" value="BLR4337 PROTEIN"/>
    <property type="match status" value="1"/>
</dbReference>
<dbReference type="Proteomes" id="UP000538147">
    <property type="component" value="Unassembled WGS sequence"/>
</dbReference>
<keyword evidence="1" id="KW-0812">Transmembrane</keyword>
<feature type="transmembrane region" description="Helical" evidence="1">
    <location>
        <begin position="61"/>
        <end position="78"/>
    </location>
</feature>
<evidence type="ECO:0000313" key="3">
    <source>
        <dbReference type="EMBL" id="MBB6228131.1"/>
    </source>
</evidence>
<keyword evidence="1" id="KW-1133">Transmembrane helix</keyword>
<dbReference type="InterPro" id="IPR050623">
    <property type="entry name" value="Glucan_succinyl_AcylTrfase"/>
</dbReference>
<gene>
    <name evidence="3" type="ORF">FHS79_002316</name>
</gene>
<dbReference type="AlphaFoldDB" id="A0A841L945"/>
<dbReference type="Pfam" id="PF01757">
    <property type="entry name" value="Acyl_transf_3"/>
    <property type="match status" value="1"/>
</dbReference>
<keyword evidence="1" id="KW-0472">Membrane</keyword>
<accession>A0A841L945</accession>
<evidence type="ECO:0000313" key="4">
    <source>
        <dbReference type="Proteomes" id="UP000538147"/>
    </source>
</evidence>
<dbReference type="InterPro" id="IPR002656">
    <property type="entry name" value="Acyl_transf_3_dom"/>
</dbReference>
<comment type="caution">
    <text evidence="3">The sequence shown here is derived from an EMBL/GenBank/DDBJ whole genome shotgun (WGS) entry which is preliminary data.</text>
</comment>
<evidence type="ECO:0000259" key="2">
    <source>
        <dbReference type="Pfam" id="PF01757"/>
    </source>
</evidence>
<keyword evidence="4" id="KW-1185">Reference proteome</keyword>
<proteinExistence type="predicted"/>
<dbReference type="PANTHER" id="PTHR36927:SF3">
    <property type="entry name" value="GLUCANS BIOSYNTHESIS PROTEIN C"/>
    <property type="match status" value="1"/>
</dbReference>
<dbReference type="GO" id="GO:0016747">
    <property type="term" value="F:acyltransferase activity, transferring groups other than amino-acyl groups"/>
    <property type="evidence" value="ECO:0007669"/>
    <property type="project" value="InterPro"/>
</dbReference>
<protein>
    <recommendedName>
        <fullName evidence="2">Acyltransferase 3 domain-containing protein</fullName>
    </recommendedName>
</protein>
<feature type="transmembrane region" description="Helical" evidence="1">
    <location>
        <begin position="90"/>
        <end position="111"/>
    </location>
</feature>
<feature type="domain" description="Acyltransferase 3" evidence="2">
    <location>
        <begin position="8"/>
        <end position="107"/>
    </location>
</feature>
<reference evidence="3 4" key="1">
    <citation type="submission" date="2020-08" db="EMBL/GenBank/DDBJ databases">
        <title>Genomic Encyclopedia of Type Strains, Phase IV (KMG-IV): sequencing the most valuable type-strain genomes for metagenomic binning, comparative biology and taxonomic classification.</title>
        <authorList>
            <person name="Goeker M."/>
        </authorList>
    </citation>
    <scope>NUCLEOTIDE SEQUENCE [LARGE SCALE GENOMIC DNA]</scope>
    <source>
        <strain evidence="3 4">DSM 102189</strain>
    </source>
</reference>
<dbReference type="EMBL" id="JACIIV010000015">
    <property type="protein sequence ID" value="MBB6228131.1"/>
    <property type="molecule type" value="Genomic_DNA"/>
</dbReference>
<organism evidence="3 4">
    <name type="scientific">Polymorphobacter multimanifer</name>
    <dbReference type="NCBI Taxonomy" id="1070431"/>
    <lineage>
        <taxon>Bacteria</taxon>
        <taxon>Pseudomonadati</taxon>
        <taxon>Pseudomonadota</taxon>
        <taxon>Alphaproteobacteria</taxon>
        <taxon>Sphingomonadales</taxon>
        <taxon>Sphingosinicellaceae</taxon>
        <taxon>Polymorphobacter</taxon>
    </lineage>
</organism>
<name>A0A841L945_9SPHN</name>